<reference evidence="1 2" key="1">
    <citation type="submission" date="2014-04" db="EMBL/GenBank/DDBJ databases">
        <authorList>
            <person name="Sears C."/>
            <person name="Carroll K."/>
            <person name="Sack B.R."/>
            <person name="Qadri F."/>
            <person name="Myers L.L."/>
            <person name="Chung G.-T."/>
            <person name="Escheverria P."/>
            <person name="Fraser C.M."/>
            <person name="Sadzewicz L."/>
            <person name="Shefchek K.A."/>
            <person name="Tallon L."/>
            <person name="Das S.P."/>
            <person name="Daugherty S."/>
            <person name="Mongodin E.F."/>
        </authorList>
    </citation>
    <scope>NUCLEOTIDE SEQUENCE [LARGE SCALE GENOMIC DNA]</scope>
    <source>
        <strain evidence="1 2">3978 T3 ii</strain>
    </source>
</reference>
<evidence type="ECO:0000313" key="2">
    <source>
        <dbReference type="Proteomes" id="UP000028013"/>
    </source>
</evidence>
<sequence>MNKATNKGRQQDFKGREGNCGIPTVDFFHISTPQTPELPFFPIENKQLIINIIHP</sequence>
<accession>A0A078RTS8</accession>
<comment type="caution">
    <text evidence="1">The sequence shown here is derived from an EMBL/GenBank/DDBJ whole genome shotgun (WGS) entry which is preliminary data.</text>
</comment>
<proteinExistence type="predicted"/>
<dbReference type="PATRIC" id="fig|1339349.3.peg.3889"/>
<gene>
    <name evidence="1" type="ORF">M094_2825</name>
</gene>
<dbReference type="EMBL" id="JNHN01000184">
    <property type="protein sequence ID" value="KDS47894.1"/>
    <property type="molecule type" value="Genomic_DNA"/>
</dbReference>
<protein>
    <submittedName>
        <fullName evidence="1">Uncharacterized protein</fullName>
    </submittedName>
</protein>
<organism evidence="1 2">
    <name type="scientific">Bacteroides uniformis str. 3978 T3 ii</name>
    <dbReference type="NCBI Taxonomy" id="1339349"/>
    <lineage>
        <taxon>Bacteria</taxon>
        <taxon>Pseudomonadati</taxon>
        <taxon>Bacteroidota</taxon>
        <taxon>Bacteroidia</taxon>
        <taxon>Bacteroidales</taxon>
        <taxon>Bacteroidaceae</taxon>
        <taxon>Bacteroides</taxon>
    </lineage>
</organism>
<dbReference type="Proteomes" id="UP000028013">
    <property type="component" value="Unassembled WGS sequence"/>
</dbReference>
<dbReference type="AlphaFoldDB" id="A0A078RTS8"/>
<name>A0A078RTS8_BACUN</name>
<evidence type="ECO:0000313" key="1">
    <source>
        <dbReference type="EMBL" id="KDS47894.1"/>
    </source>
</evidence>